<name>A0A1B3B106_9CAUD</name>
<dbReference type="OrthoDB" id="21546at10239"/>
<accession>A0A1B3B106</accession>
<evidence type="ECO:0000313" key="2">
    <source>
        <dbReference type="Proteomes" id="UP000202619"/>
    </source>
</evidence>
<sequence length="77" mass="8238">MTIPNTKKVTSIQEISYGAVYGPNSGVWLKELASKARKEIEAQADVKSVTTLLEPELYPGNIPGTVKVVYTALAATS</sequence>
<evidence type="ECO:0000313" key="1">
    <source>
        <dbReference type="EMBL" id="AOE44656.1"/>
    </source>
</evidence>
<reference evidence="1 2" key="1">
    <citation type="submission" date="2016-07" db="EMBL/GenBank/DDBJ databases">
        <authorList>
            <person name="Franke B.K."/>
            <person name="Idrees S."/>
            <person name="Klinkhammer K.E."/>
            <person name="Kocina D.M."/>
            <person name="Lusk T.N."/>
            <person name="Notovny A.L."/>
            <person name="Oberding K.E."/>
            <person name="Quandt C.A."/>
            <person name="Schmitz M.Y."/>
            <person name="Schultz D.E."/>
            <person name="Thaoxaochay C."/>
            <person name="Thomas C.P."/>
            <person name="Toland T.N."/>
            <person name="Topel S.A."/>
            <person name="Warren E.R."/>
            <person name="Weber A.J."/>
            <person name="Welman R.J."/>
            <person name="Williams K.M."/>
            <person name="Bonilla J.A."/>
            <person name="Klyczek K."/>
            <person name="Garlena R.A."/>
            <person name="Russell D.A."/>
            <person name="Pope W.H."/>
            <person name="Jacobs-Sera D."/>
            <person name="Hendrix R.W."/>
            <person name="Hatfull G.F."/>
        </authorList>
    </citation>
    <scope>NUCLEOTIDE SEQUENCE [LARGE SCALE GENOMIC DNA]</scope>
</reference>
<proteinExistence type="predicted"/>
<dbReference type="EMBL" id="KX557283">
    <property type="protein sequence ID" value="AOE44656.1"/>
    <property type="molecule type" value="Genomic_DNA"/>
</dbReference>
<gene>
    <name evidence="1" type="primary">46</name>
    <name evidence="1" type="ORF">SEA_REMUS_46</name>
</gene>
<dbReference type="KEGG" id="vg:29063850"/>
<dbReference type="Proteomes" id="UP000202619">
    <property type="component" value="Segment"/>
</dbReference>
<organism evidence="1 2">
    <name type="scientific">Gordonia phage Remus</name>
    <dbReference type="NCBI Taxonomy" id="1887652"/>
    <lineage>
        <taxon>Viruses</taxon>
        <taxon>Duplodnaviria</taxon>
        <taxon>Heunggongvirae</taxon>
        <taxon>Uroviricota</taxon>
        <taxon>Caudoviricetes</taxon>
        <taxon>Soupsvirus</taxon>
        <taxon>Soupsvirus strosahl</taxon>
    </lineage>
</organism>
<protein>
    <submittedName>
        <fullName evidence="1">Uncharacterized protein</fullName>
    </submittedName>
</protein>
<dbReference type="RefSeq" id="YP_009281657.1">
    <property type="nucleotide sequence ID" value="NC_031031.1"/>
</dbReference>
<dbReference type="GeneID" id="29063850"/>